<comment type="subcellular location">
    <subcellularLocation>
        <location evidence="1">Cytoplasm</location>
    </subcellularLocation>
</comment>
<dbReference type="Pfam" id="PF07986">
    <property type="entry name" value="TBCC"/>
    <property type="match status" value="1"/>
</dbReference>
<dbReference type="PANTHER" id="PTHR15139">
    <property type="entry name" value="TUBULIN FOLDING COFACTOR C"/>
    <property type="match status" value="1"/>
</dbReference>
<dbReference type="SMR" id="A0A482WS25"/>
<dbReference type="GO" id="GO:0007023">
    <property type="term" value="P:post-chaperonin tubulin folding pathway"/>
    <property type="evidence" value="ECO:0007669"/>
    <property type="project" value="InterPro"/>
</dbReference>
<dbReference type="InterPro" id="IPR031925">
    <property type="entry name" value="TBCC_N"/>
</dbReference>
<dbReference type="OrthoDB" id="194775at2759"/>
<comment type="similarity">
    <text evidence="2">Belongs to the TBCC family.</text>
</comment>
<accession>A0A482WS25</accession>
<proteinExistence type="inferred from homology"/>
<evidence type="ECO:0000256" key="1">
    <source>
        <dbReference type="ARBA" id="ARBA00004496"/>
    </source>
</evidence>
<dbReference type="GO" id="GO:0015631">
    <property type="term" value="F:tubulin binding"/>
    <property type="evidence" value="ECO:0007669"/>
    <property type="project" value="InterPro"/>
</dbReference>
<keyword evidence="5" id="KW-0143">Chaperone</keyword>
<evidence type="ECO:0000256" key="6">
    <source>
        <dbReference type="ARBA" id="ARBA00026055"/>
    </source>
</evidence>
<reference evidence="8 9" key="1">
    <citation type="journal article" date="2017" name="Gigascience">
        <title>Genome sequence of the small brown planthopper, Laodelphax striatellus.</title>
        <authorList>
            <person name="Zhu J."/>
            <person name="Jiang F."/>
            <person name="Wang X."/>
            <person name="Yang P."/>
            <person name="Bao Y."/>
            <person name="Zhao W."/>
            <person name="Wang W."/>
            <person name="Lu H."/>
            <person name="Wang Q."/>
            <person name="Cui N."/>
            <person name="Li J."/>
            <person name="Chen X."/>
            <person name="Luo L."/>
            <person name="Yu J."/>
            <person name="Kang L."/>
            <person name="Cui F."/>
        </authorList>
    </citation>
    <scope>NUCLEOTIDE SEQUENCE [LARGE SCALE GENOMIC DNA]</scope>
    <source>
        <strain evidence="8">Lst14</strain>
    </source>
</reference>
<dbReference type="GO" id="GO:0005737">
    <property type="term" value="C:cytoplasm"/>
    <property type="evidence" value="ECO:0007669"/>
    <property type="project" value="UniProtKB-SubCell"/>
</dbReference>
<dbReference type="InterPro" id="IPR012945">
    <property type="entry name" value="Tubulin-bd_cofactor_C_dom"/>
</dbReference>
<name>A0A482WS25_LAOST</name>
<dbReference type="FunCoup" id="A0A482WS25">
    <property type="interactions" value="1139"/>
</dbReference>
<dbReference type="FunFam" id="2.160.20.70:FF:000007">
    <property type="entry name" value="tubulin-specific chaperone C"/>
    <property type="match status" value="1"/>
</dbReference>
<dbReference type="SMART" id="SM00673">
    <property type="entry name" value="CARP"/>
    <property type="match status" value="2"/>
</dbReference>
<keyword evidence="4" id="KW-0007">Acetylation</keyword>
<evidence type="ECO:0000313" key="8">
    <source>
        <dbReference type="EMBL" id="RZF36052.1"/>
    </source>
</evidence>
<dbReference type="EMBL" id="QKKF02027168">
    <property type="protein sequence ID" value="RZF36052.1"/>
    <property type="molecule type" value="Genomic_DNA"/>
</dbReference>
<dbReference type="Gene3D" id="2.160.20.70">
    <property type="match status" value="1"/>
</dbReference>
<organism evidence="8 9">
    <name type="scientific">Laodelphax striatellus</name>
    <name type="common">Small brown planthopper</name>
    <name type="synonym">Delphax striatella</name>
    <dbReference type="NCBI Taxonomy" id="195883"/>
    <lineage>
        <taxon>Eukaryota</taxon>
        <taxon>Metazoa</taxon>
        <taxon>Ecdysozoa</taxon>
        <taxon>Arthropoda</taxon>
        <taxon>Hexapoda</taxon>
        <taxon>Insecta</taxon>
        <taxon>Pterygota</taxon>
        <taxon>Neoptera</taxon>
        <taxon>Paraneoptera</taxon>
        <taxon>Hemiptera</taxon>
        <taxon>Auchenorrhyncha</taxon>
        <taxon>Fulgoroidea</taxon>
        <taxon>Delphacidae</taxon>
        <taxon>Criomorphinae</taxon>
        <taxon>Laodelphax</taxon>
    </lineage>
</organism>
<comment type="caution">
    <text evidence="8">The sequence shown here is derived from an EMBL/GenBank/DDBJ whole genome shotgun (WGS) entry which is preliminary data.</text>
</comment>
<feature type="domain" description="C-CAP/cofactor C-like" evidence="7">
    <location>
        <begin position="127"/>
        <end position="310"/>
    </location>
</feature>
<dbReference type="Gene3D" id="1.20.58.1250">
    <property type="entry name" value="Tubulin Binding Cofactor C, N-terminal domain"/>
    <property type="match status" value="1"/>
</dbReference>
<dbReference type="InterPro" id="IPR027684">
    <property type="entry name" value="TBCC"/>
</dbReference>
<sequence>MDDMSNNYKQVPESILKRNAERQQLIDKRKEEKLEIGGTQQQIDYFMETFSKKRNYINDTLSSIENGAVDKQNFADMLDKLSKELQLLNRFFSTATVYLRVYDIRKCKQLLDDMQLRFQQVEESSLPKKKFGFKSKTYHKVLEKESEVIKCEVDGELKRPDWWKNEDHCSPGFRSRRDETLKMSGNELAGKDIEISDIDNCTITLIGSPSTLHVTGIRRSRILCGPVATSVFVENCTDCTLVFACQQLRIHSTENARFYMHVTSRAIIEDSVGIGFAPYNLHYEGIDEHFKQSALDHSRNNWNAIDDFNWLASDTPSPNWSIIEEADRVADWNLEL</sequence>
<dbReference type="AlphaFoldDB" id="A0A482WS25"/>
<dbReference type="InterPro" id="IPR016098">
    <property type="entry name" value="CAP/MinC_C"/>
</dbReference>
<keyword evidence="9" id="KW-1185">Reference proteome</keyword>
<evidence type="ECO:0000313" key="9">
    <source>
        <dbReference type="Proteomes" id="UP000291343"/>
    </source>
</evidence>
<evidence type="ECO:0000256" key="2">
    <source>
        <dbReference type="ARBA" id="ARBA00008848"/>
    </source>
</evidence>
<dbReference type="PROSITE" id="PS51329">
    <property type="entry name" value="C_CAP_COFACTOR_C"/>
    <property type="match status" value="1"/>
</dbReference>
<evidence type="ECO:0000256" key="4">
    <source>
        <dbReference type="ARBA" id="ARBA00022990"/>
    </source>
</evidence>
<protein>
    <recommendedName>
        <fullName evidence="7">C-CAP/cofactor C-like domain-containing protein</fullName>
    </recommendedName>
</protein>
<comment type="subunit">
    <text evidence="6">Supercomplex made of cofactors A to E. Cofactors A and D function by capturing and stabilizing tubulin in a quasi-native conformation. Cofactor E binds to the cofactor D-tubulin complex; interaction with cofactor C then causes the release of tubulin polypeptides that are committed to the native state.</text>
</comment>
<dbReference type="Proteomes" id="UP000291343">
    <property type="component" value="Unassembled WGS sequence"/>
</dbReference>
<gene>
    <name evidence="8" type="ORF">LSTR_LSTR005868</name>
</gene>
<dbReference type="InterPro" id="IPR038397">
    <property type="entry name" value="TBCC_N_sf"/>
</dbReference>
<keyword evidence="3" id="KW-0963">Cytoplasm</keyword>
<dbReference type="Pfam" id="PF16752">
    <property type="entry name" value="TBCC_N"/>
    <property type="match status" value="1"/>
</dbReference>
<dbReference type="InParanoid" id="A0A482WS25"/>
<evidence type="ECO:0000256" key="3">
    <source>
        <dbReference type="ARBA" id="ARBA00022490"/>
    </source>
</evidence>
<dbReference type="PANTHER" id="PTHR15139:SF0">
    <property type="entry name" value="TUBULIN-SPECIFIC CHAPERONE C"/>
    <property type="match status" value="1"/>
</dbReference>
<dbReference type="STRING" id="195883.A0A482WS25"/>
<evidence type="ECO:0000256" key="5">
    <source>
        <dbReference type="ARBA" id="ARBA00023186"/>
    </source>
</evidence>
<evidence type="ECO:0000259" key="7">
    <source>
        <dbReference type="PROSITE" id="PS51329"/>
    </source>
</evidence>
<dbReference type="InterPro" id="IPR006599">
    <property type="entry name" value="CARP_motif"/>
</dbReference>
<dbReference type="GO" id="GO:0007021">
    <property type="term" value="P:tubulin complex assembly"/>
    <property type="evidence" value="ECO:0007669"/>
    <property type="project" value="TreeGrafter"/>
</dbReference>
<dbReference type="InterPro" id="IPR017901">
    <property type="entry name" value="C-CAP_CF_C-like"/>
</dbReference>